<evidence type="ECO:0000256" key="1">
    <source>
        <dbReference type="ARBA" id="ARBA00005189"/>
    </source>
</evidence>
<name>A0ABP3WNZ2_9ALTE</name>
<dbReference type="PANTHER" id="PTHR10434">
    <property type="entry name" value="1-ACYL-SN-GLYCEROL-3-PHOSPHATE ACYLTRANSFERASE"/>
    <property type="match status" value="1"/>
</dbReference>
<dbReference type="EMBL" id="BAAAFD010000001">
    <property type="protein sequence ID" value="GAA0851831.1"/>
    <property type="molecule type" value="Genomic_DNA"/>
</dbReference>
<keyword evidence="6" id="KW-1185">Reference proteome</keyword>
<organism evidence="5 6">
    <name type="scientific">Aliiglaciecola litoralis</name>
    <dbReference type="NCBI Taxonomy" id="582857"/>
    <lineage>
        <taxon>Bacteria</taxon>
        <taxon>Pseudomonadati</taxon>
        <taxon>Pseudomonadota</taxon>
        <taxon>Gammaproteobacteria</taxon>
        <taxon>Alteromonadales</taxon>
        <taxon>Alteromonadaceae</taxon>
        <taxon>Aliiglaciecola</taxon>
    </lineage>
</organism>
<feature type="domain" description="Phospholipid/glycerol acyltransferase" evidence="4">
    <location>
        <begin position="48"/>
        <end position="160"/>
    </location>
</feature>
<reference evidence="6" key="1">
    <citation type="journal article" date="2019" name="Int. J. Syst. Evol. Microbiol.">
        <title>The Global Catalogue of Microorganisms (GCM) 10K type strain sequencing project: providing services to taxonomists for standard genome sequencing and annotation.</title>
        <authorList>
            <consortium name="The Broad Institute Genomics Platform"/>
            <consortium name="The Broad Institute Genome Sequencing Center for Infectious Disease"/>
            <person name="Wu L."/>
            <person name="Ma J."/>
        </authorList>
    </citation>
    <scope>NUCLEOTIDE SEQUENCE [LARGE SCALE GENOMIC DNA]</scope>
    <source>
        <strain evidence="6">JCM 15896</strain>
    </source>
</reference>
<dbReference type="SUPFAM" id="SSF69593">
    <property type="entry name" value="Glycerol-3-phosphate (1)-acyltransferase"/>
    <property type="match status" value="1"/>
</dbReference>
<accession>A0ABP3WNZ2</accession>
<dbReference type="SMART" id="SM00563">
    <property type="entry name" value="PlsC"/>
    <property type="match status" value="1"/>
</dbReference>
<evidence type="ECO:0000256" key="3">
    <source>
        <dbReference type="ARBA" id="ARBA00023315"/>
    </source>
</evidence>
<keyword evidence="2" id="KW-0808">Transferase</keyword>
<proteinExistence type="predicted"/>
<dbReference type="InterPro" id="IPR002123">
    <property type="entry name" value="Plipid/glycerol_acylTrfase"/>
</dbReference>
<dbReference type="RefSeq" id="WP_343855513.1">
    <property type="nucleotide sequence ID" value="NZ_BAAAFD010000001.1"/>
</dbReference>
<dbReference type="Proteomes" id="UP001500359">
    <property type="component" value="Unassembled WGS sequence"/>
</dbReference>
<comment type="caution">
    <text evidence="5">The sequence shown here is derived from an EMBL/GenBank/DDBJ whole genome shotgun (WGS) entry which is preliminary data.</text>
</comment>
<evidence type="ECO:0000259" key="4">
    <source>
        <dbReference type="SMART" id="SM00563"/>
    </source>
</evidence>
<evidence type="ECO:0000313" key="5">
    <source>
        <dbReference type="EMBL" id="GAA0851831.1"/>
    </source>
</evidence>
<evidence type="ECO:0000313" key="6">
    <source>
        <dbReference type="Proteomes" id="UP001500359"/>
    </source>
</evidence>
<gene>
    <name evidence="5" type="ORF">GCM10009114_00170</name>
</gene>
<evidence type="ECO:0000256" key="2">
    <source>
        <dbReference type="ARBA" id="ARBA00022679"/>
    </source>
</evidence>
<dbReference type="PANTHER" id="PTHR10434:SF9">
    <property type="entry name" value="PHOSPHOLIPID_GLYCEROL ACYLTRANSFERASE DOMAIN-CONTAINING PROTEIN"/>
    <property type="match status" value="1"/>
</dbReference>
<comment type="pathway">
    <text evidence="1">Lipid metabolism.</text>
</comment>
<protein>
    <submittedName>
        <fullName evidence="5">Lysophospholipid acyltransferase family protein</fullName>
    </submittedName>
</protein>
<dbReference type="GO" id="GO:0016746">
    <property type="term" value="F:acyltransferase activity"/>
    <property type="evidence" value="ECO:0007669"/>
    <property type="project" value="UniProtKB-KW"/>
</dbReference>
<dbReference type="Pfam" id="PF01553">
    <property type="entry name" value="Acyltransferase"/>
    <property type="match status" value="1"/>
</dbReference>
<sequence>MSKPMNTPKISTNIPRLGNGFSQWLGATVIKSLGWQFDGEFPEHPKMVVAVAPHTSNWDFVIGLAVVFALKLKISFFGKHSIFIPPFRQLLIRWGGIPIERSQSHGVVAQMIGELKQAKQMILCVAPEGTRSLIYPWKTGFLHIAQQSKVPVFLIGLDYKHKKIKLGPVFLPTEDIHLEMQKVYDFYAKVDAKYPSQVAFPAENSIEE</sequence>
<keyword evidence="3 5" id="KW-0012">Acyltransferase</keyword>